<evidence type="ECO:0000256" key="1">
    <source>
        <dbReference type="ARBA" id="ARBA00022614"/>
    </source>
</evidence>
<proteinExistence type="predicted"/>
<keyword evidence="1" id="KW-0433">Leucine-rich repeat</keyword>
<dbReference type="PANTHER" id="PTHR45712:SF22">
    <property type="entry name" value="INSULIN-LIKE GROWTH FACTOR-BINDING PROTEIN COMPLEX ACID LABILE SUBUNIT"/>
    <property type="match status" value="1"/>
</dbReference>
<dbReference type="SMART" id="SM00369">
    <property type="entry name" value="LRR_TYP"/>
    <property type="match status" value="3"/>
</dbReference>
<dbReference type="Pfam" id="PF13855">
    <property type="entry name" value="LRR_8"/>
    <property type="match status" value="1"/>
</dbReference>
<evidence type="ECO:0000256" key="4">
    <source>
        <dbReference type="SAM" id="Phobius"/>
    </source>
</evidence>
<dbReference type="InterPro" id="IPR032675">
    <property type="entry name" value="LRR_dom_sf"/>
</dbReference>
<keyword evidence="2" id="KW-0677">Repeat</keyword>
<keyword evidence="3" id="KW-0175">Coiled coil</keyword>
<evidence type="ECO:0000256" key="3">
    <source>
        <dbReference type="SAM" id="Coils"/>
    </source>
</evidence>
<accession>A0A1J1IF01</accession>
<evidence type="ECO:0000256" key="5">
    <source>
        <dbReference type="SAM" id="SignalP"/>
    </source>
</evidence>
<dbReference type="OrthoDB" id="676979at2759"/>
<reference evidence="6 7" key="1">
    <citation type="submission" date="2015-04" db="EMBL/GenBank/DDBJ databases">
        <authorList>
            <person name="Syromyatnikov M.Y."/>
            <person name="Popov V.N."/>
        </authorList>
    </citation>
    <scope>NUCLEOTIDE SEQUENCE [LARGE SCALE GENOMIC DNA]</scope>
</reference>
<sequence>MRIFYQFAIFILFAGISYASHKCTLFNDKNHGFGCELRNVTPSQNDFEINIMARDDTNKTEKDVMWVQIRDSQFENLPKGVFEKFVNMEKIMIISSRGFKNLEQNYFDKKITLILMKNTDLEVIGEKSFVELENLKILSLNYNNVKKIHRSAFRDLVNLEKIEMVYNYLETLDDDIFANNVNLKLVLLYNNQLKAISGQLFSRNSNIESLQLQNNIITQIEKGFYKNMTKLTRIDLSSNLCISENIQLTRFIQWSSHQYKFKDCYNNFALMKSTNDMIRSVSKKIENLEDQVSEIMEKTSNDLAILEGNMKNSTALEEFKTNLLDFFKNDKEKFKQLYENDLHNITSSIRMELIEEVENQLESSLTKTQETEQQKLVSNEFNLFREEFSGKFVFIYFILFILVCYGFFSTYVIFIKLKIFPRFGSQLDDNRKLIEQET</sequence>
<feature type="signal peptide" evidence="5">
    <location>
        <begin position="1"/>
        <end position="19"/>
    </location>
</feature>
<feature type="chain" id="PRO_5012882012" evidence="5">
    <location>
        <begin position="20"/>
        <end position="438"/>
    </location>
</feature>
<dbReference type="EMBL" id="CVRI01000047">
    <property type="protein sequence ID" value="CRK98132.1"/>
    <property type="molecule type" value="Genomic_DNA"/>
</dbReference>
<feature type="transmembrane region" description="Helical" evidence="4">
    <location>
        <begin position="393"/>
        <end position="414"/>
    </location>
</feature>
<name>A0A1J1IF01_9DIPT</name>
<dbReference type="AlphaFoldDB" id="A0A1J1IF01"/>
<dbReference type="InterPro" id="IPR050333">
    <property type="entry name" value="SLRP"/>
</dbReference>
<keyword evidence="5" id="KW-0732">Signal</keyword>
<dbReference type="GO" id="GO:0005615">
    <property type="term" value="C:extracellular space"/>
    <property type="evidence" value="ECO:0007669"/>
    <property type="project" value="TreeGrafter"/>
</dbReference>
<dbReference type="Proteomes" id="UP000183832">
    <property type="component" value="Unassembled WGS sequence"/>
</dbReference>
<dbReference type="SUPFAM" id="SSF52058">
    <property type="entry name" value="L domain-like"/>
    <property type="match status" value="1"/>
</dbReference>
<keyword evidence="4" id="KW-1133">Transmembrane helix</keyword>
<dbReference type="STRING" id="568069.A0A1J1IF01"/>
<keyword evidence="4" id="KW-0472">Membrane</keyword>
<dbReference type="PANTHER" id="PTHR45712">
    <property type="entry name" value="AGAP008170-PA"/>
    <property type="match status" value="1"/>
</dbReference>
<feature type="coiled-coil region" evidence="3">
    <location>
        <begin position="271"/>
        <end position="298"/>
    </location>
</feature>
<keyword evidence="4" id="KW-0812">Transmembrane</keyword>
<dbReference type="InterPro" id="IPR003591">
    <property type="entry name" value="Leu-rich_rpt_typical-subtyp"/>
</dbReference>
<dbReference type="Gene3D" id="3.80.10.10">
    <property type="entry name" value="Ribonuclease Inhibitor"/>
    <property type="match status" value="1"/>
</dbReference>
<keyword evidence="7" id="KW-1185">Reference proteome</keyword>
<evidence type="ECO:0000256" key="2">
    <source>
        <dbReference type="ARBA" id="ARBA00022737"/>
    </source>
</evidence>
<evidence type="ECO:0000313" key="7">
    <source>
        <dbReference type="Proteomes" id="UP000183832"/>
    </source>
</evidence>
<protein>
    <submittedName>
        <fullName evidence="6">CLUMA_CG011500, isoform A</fullName>
    </submittedName>
</protein>
<evidence type="ECO:0000313" key="6">
    <source>
        <dbReference type="EMBL" id="CRK98132.1"/>
    </source>
</evidence>
<dbReference type="InterPro" id="IPR001611">
    <property type="entry name" value="Leu-rich_rpt"/>
</dbReference>
<organism evidence="6 7">
    <name type="scientific">Clunio marinus</name>
    <dbReference type="NCBI Taxonomy" id="568069"/>
    <lineage>
        <taxon>Eukaryota</taxon>
        <taxon>Metazoa</taxon>
        <taxon>Ecdysozoa</taxon>
        <taxon>Arthropoda</taxon>
        <taxon>Hexapoda</taxon>
        <taxon>Insecta</taxon>
        <taxon>Pterygota</taxon>
        <taxon>Neoptera</taxon>
        <taxon>Endopterygota</taxon>
        <taxon>Diptera</taxon>
        <taxon>Nematocera</taxon>
        <taxon>Chironomoidea</taxon>
        <taxon>Chironomidae</taxon>
        <taxon>Clunio</taxon>
    </lineage>
</organism>
<gene>
    <name evidence="6" type="ORF">CLUMA_CG011500</name>
</gene>